<dbReference type="Gene3D" id="3.80.10.10">
    <property type="entry name" value="Ribonuclease Inhibitor"/>
    <property type="match status" value="1"/>
</dbReference>
<dbReference type="GO" id="GO:0006952">
    <property type="term" value="P:defense response"/>
    <property type="evidence" value="ECO:0007669"/>
    <property type="project" value="UniProtKB-KW"/>
</dbReference>
<keyword evidence="4" id="KW-1185">Reference proteome</keyword>
<gene>
    <name evidence="3" type="ORF">G2W53_004613</name>
</gene>
<dbReference type="PANTHER" id="PTHR33463:SF105">
    <property type="entry name" value="AND NB-ARC DOMAIN DISEASE RESISTANCE PROTEIN, PUTATIVE-RELATED"/>
    <property type="match status" value="1"/>
</dbReference>
<dbReference type="GO" id="GO:0005524">
    <property type="term" value="F:ATP binding"/>
    <property type="evidence" value="ECO:0007669"/>
    <property type="project" value="UniProtKB-KW"/>
</dbReference>
<dbReference type="SUPFAM" id="SSF52058">
    <property type="entry name" value="L domain-like"/>
    <property type="match status" value="1"/>
</dbReference>
<comment type="caution">
    <text evidence="3">The sequence shown here is derived from an EMBL/GenBank/DDBJ whole genome shotgun (WGS) entry which is preliminary data.</text>
</comment>
<dbReference type="PANTHER" id="PTHR33463">
    <property type="entry name" value="NB-ARC DOMAIN-CONTAINING PROTEIN-RELATED"/>
    <property type="match status" value="1"/>
</dbReference>
<dbReference type="InterPro" id="IPR050905">
    <property type="entry name" value="Plant_NBS-LRR"/>
</dbReference>
<evidence type="ECO:0000313" key="3">
    <source>
        <dbReference type="EMBL" id="KAF7842315.1"/>
    </source>
</evidence>
<dbReference type="EMBL" id="JAAIUW010000002">
    <property type="protein sequence ID" value="KAF7842315.1"/>
    <property type="molecule type" value="Genomic_DNA"/>
</dbReference>
<dbReference type="InterPro" id="IPR042197">
    <property type="entry name" value="Apaf_helical"/>
</dbReference>
<dbReference type="InterPro" id="IPR032675">
    <property type="entry name" value="LRR_dom_sf"/>
</dbReference>
<proteinExistence type="predicted"/>
<dbReference type="SUPFAM" id="SSF52540">
    <property type="entry name" value="P-loop containing nucleoside triphosphate hydrolases"/>
    <property type="match status" value="1"/>
</dbReference>
<keyword evidence="2" id="KW-0611">Plant defense</keyword>
<keyword evidence="1" id="KW-0547">Nucleotide-binding</keyword>
<dbReference type="Gene3D" id="1.10.8.430">
    <property type="entry name" value="Helical domain of apoptotic protease-activating factors"/>
    <property type="match status" value="1"/>
</dbReference>
<dbReference type="GO" id="GO:0043531">
    <property type="term" value="F:ADP binding"/>
    <property type="evidence" value="ECO:0007669"/>
    <property type="project" value="InterPro"/>
</dbReference>
<dbReference type="InterPro" id="IPR027417">
    <property type="entry name" value="P-loop_NTPase"/>
</dbReference>
<evidence type="ECO:0000256" key="2">
    <source>
        <dbReference type="ARBA" id="ARBA00022821"/>
    </source>
</evidence>
<dbReference type="Proteomes" id="UP000634136">
    <property type="component" value="Unassembled WGS sequence"/>
</dbReference>
<dbReference type="AlphaFoldDB" id="A0A834XD84"/>
<sequence length="523" mass="59497">MATQVGKEFEESKLFDKVIFTVVSNPPNVEKIRSDIAKHLVSQPENAKNLEDAESLKMECQDTINLEVLSEEDALNLFLLHAGVSVDSSSTNMRNIASNIVKECGKLPVAIVPVAKTLKYESLKDWEAALIRLQNFDPTLHAITEDFIEAYKSLKLSYDNLKNEKVKELFLLCSLFPEDFDLPIEDFGRIAIGLGLCGNADNYYIARSQVPEIAHKLIDSSLLLMVDEDQRVKMHDLVREVAQWIGKEEIQKLEFLWVEINAKDSMELPNELFKDLIRLRVLVLIADARDKIILSLPLSFHSLRNIRSLILERWELGDISIMGSLQSLETLELTFCSITKLPNEIQALEKLRLLGLKYCKIERDNPFQVIEGIPKLEELYQIIPSLYDGKKYLFDEDASSVLRCFSPGKLIKIFSEATVKALATRAEILGLEEYHKTWWTNVIPDIVPMENEGMIRLCLIGCSEIECVIHTKNLQSGVPIFSKLVQLVLDGMDVKELCCGPLPTDFLKQLEELWLDKCIIENI</sequence>
<name>A0A834XD84_9FABA</name>
<accession>A0A834XD84</accession>
<protein>
    <submittedName>
        <fullName evidence="3">Putative disease resistance protein</fullName>
    </submittedName>
</protein>
<dbReference type="OrthoDB" id="3794806at2759"/>
<evidence type="ECO:0000313" key="4">
    <source>
        <dbReference type="Proteomes" id="UP000634136"/>
    </source>
</evidence>
<evidence type="ECO:0000256" key="1">
    <source>
        <dbReference type="ARBA" id="ARBA00022741"/>
    </source>
</evidence>
<reference evidence="3" key="1">
    <citation type="submission" date="2020-09" db="EMBL/GenBank/DDBJ databases">
        <title>Genome-Enabled Discovery of Anthraquinone Biosynthesis in Senna tora.</title>
        <authorList>
            <person name="Kang S.-H."/>
            <person name="Pandey R.P."/>
            <person name="Lee C.-M."/>
            <person name="Sim J.-S."/>
            <person name="Jeong J.-T."/>
            <person name="Choi B.-S."/>
            <person name="Jung M."/>
            <person name="Ginzburg D."/>
            <person name="Zhao K."/>
            <person name="Won S.Y."/>
            <person name="Oh T.-J."/>
            <person name="Yu Y."/>
            <person name="Kim N.-H."/>
            <person name="Lee O.R."/>
            <person name="Lee T.-H."/>
            <person name="Bashyal P."/>
            <person name="Kim T.-S."/>
            <person name="Lee W.-H."/>
            <person name="Kawkins C."/>
            <person name="Kim C.-K."/>
            <person name="Kim J.S."/>
            <person name="Ahn B.O."/>
            <person name="Rhee S.Y."/>
            <person name="Sohng J.K."/>
        </authorList>
    </citation>
    <scope>NUCLEOTIDE SEQUENCE</scope>
    <source>
        <tissue evidence="3">Leaf</tissue>
    </source>
</reference>
<organism evidence="3 4">
    <name type="scientific">Senna tora</name>
    <dbReference type="NCBI Taxonomy" id="362788"/>
    <lineage>
        <taxon>Eukaryota</taxon>
        <taxon>Viridiplantae</taxon>
        <taxon>Streptophyta</taxon>
        <taxon>Embryophyta</taxon>
        <taxon>Tracheophyta</taxon>
        <taxon>Spermatophyta</taxon>
        <taxon>Magnoliopsida</taxon>
        <taxon>eudicotyledons</taxon>
        <taxon>Gunneridae</taxon>
        <taxon>Pentapetalae</taxon>
        <taxon>rosids</taxon>
        <taxon>fabids</taxon>
        <taxon>Fabales</taxon>
        <taxon>Fabaceae</taxon>
        <taxon>Caesalpinioideae</taxon>
        <taxon>Cassia clade</taxon>
        <taxon>Senna</taxon>
    </lineage>
</organism>